<reference evidence="1" key="1">
    <citation type="submission" date="2022-08" db="EMBL/GenBank/DDBJ databases">
        <title>Genome Sequence of Pycnoporus sanguineus.</title>
        <authorList>
            <person name="Buettner E."/>
        </authorList>
    </citation>
    <scope>NUCLEOTIDE SEQUENCE</scope>
    <source>
        <strain evidence="1">CG-C14</strain>
    </source>
</reference>
<organism evidence="1 2">
    <name type="scientific">Trametes sanguinea</name>
    <dbReference type="NCBI Taxonomy" id="158606"/>
    <lineage>
        <taxon>Eukaryota</taxon>
        <taxon>Fungi</taxon>
        <taxon>Dikarya</taxon>
        <taxon>Basidiomycota</taxon>
        <taxon>Agaricomycotina</taxon>
        <taxon>Agaricomycetes</taxon>
        <taxon>Polyporales</taxon>
        <taxon>Polyporaceae</taxon>
        <taxon>Trametes</taxon>
    </lineage>
</organism>
<accession>A0ACC1Q858</accession>
<name>A0ACC1Q858_9APHY</name>
<comment type="caution">
    <text evidence="1">The sequence shown here is derived from an EMBL/GenBank/DDBJ whole genome shotgun (WGS) entry which is preliminary data.</text>
</comment>
<proteinExistence type="predicted"/>
<evidence type="ECO:0000313" key="1">
    <source>
        <dbReference type="EMBL" id="KAJ3014071.1"/>
    </source>
</evidence>
<sequence>MKVTDTARSAPALVASSTLNAPALEIRSDSGGSSIFSTPQSTPIADFFRGRTTSIFCSDTSSDTSPSGNDVQRGVAQNGAREPARTGRRRHEAAFVVDRDDSEQERAASLHG</sequence>
<dbReference type="EMBL" id="JANSHE010000231">
    <property type="protein sequence ID" value="KAJ3014071.1"/>
    <property type="molecule type" value="Genomic_DNA"/>
</dbReference>
<gene>
    <name evidence="1" type="ORF">NUW54_g1404</name>
</gene>
<keyword evidence="2" id="KW-1185">Reference proteome</keyword>
<evidence type="ECO:0000313" key="2">
    <source>
        <dbReference type="Proteomes" id="UP001144978"/>
    </source>
</evidence>
<protein>
    <submittedName>
        <fullName evidence="1">Uncharacterized protein</fullName>
    </submittedName>
</protein>
<dbReference type="Proteomes" id="UP001144978">
    <property type="component" value="Unassembled WGS sequence"/>
</dbReference>